<dbReference type="InterPro" id="IPR011050">
    <property type="entry name" value="Pectin_lyase_fold/virulence"/>
</dbReference>
<evidence type="ECO:0000313" key="1">
    <source>
        <dbReference type="EMBL" id="SEW32871.1"/>
    </source>
</evidence>
<dbReference type="EMBL" id="FOIS01000007">
    <property type="protein sequence ID" value="SEW32871.1"/>
    <property type="molecule type" value="Genomic_DNA"/>
</dbReference>
<dbReference type="RefSeq" id="WP_143067757.1">
    <property type="nucleotide sequence ID" value="NZ_FOIS01000007.1"/>
</dbReference>
<organism evidence="1 2">
    <name type="scientific">Natrinema salifodinae</name>
    <dbReference type="NCBI Taxonomy" id="1202768"/>
    <lineage>
        <taxon>Archaea</taxon>
        <taxon>Methanobacteriati</taxon>
        <taxon>Methanobacteriota</taxon>
        <taxon>Stenosarchaea group</taxon>
        <taxon>Halobacteria</taxon>
        <taxon>Halobacteriales</taxon>
        <taxon>Natrialbaceae</taxon>
        <taxon>Natrinema</taxon>
    </lineage>
</organism>
<gene>
    <name evidence="1" type="ORF">SAMN05216285_4161</name>
</gene>
<dbReference type="Proteomes" id="UP000183275">
    <property type="component" value="Unassembled WGS sequence"/>
</dbReference>
<reference evidence="2" key="1">
    <citation type="submission" date="2016-10" db="EMBL/GenBank/DDBJ databases">
        <authorList>
            <person name="Varghese N."/>
        </authorList>
    </citation>
    <scope>NUCLEOTIDE SEQUENCE [LARGE SCALE GENOMIC DNA]</scope>
    <source>
        <strain evidence="2">CGMCC 1.12284</strain>
    </source>
</reference>
<protein>
    <submittedName>
        <fullName evidence="1">Uncharacterized protein</fullName>
    </submittedName>
</protein>
<accession>A0A1I0QYC8</accession>
<name>A0A1I0QYC8_9EURY</name>
<dbReference type="STRING" id="1202768.SAMN05216285_4161"/>
<sequence>MSERNAKSDGEEAELTRRDTLAAGASMPLAFWDDWSIFADEEETEYDILRVLNAESPVSEGITQLDFGNNLSVEQTAEDGVRIDAAASGSGATKLDDLDNVDVTGWLEGTIADRPASGDLPAGVRYEATDQDITYRNTSSNGWVATGGTGTESNPIPEQHIQSANIGEMSGVCTFISPSDSMADVNNAVSSPGVVVFENGNHTLNDWVDISSSNVTVIIQSGAHIKIKDSTTPSTISDNNSNTHTPVFFASGVSDITIVNRGTIDGNNANHERGQPIHWNSVSNGHIRSEGGNMVDLHQGVWLVDCDDCTTDYLYSDDYGTGGGTHLLAFEGCTGCEFNNTIGLGGDEVVDSQGINEGCAVNGALGINLASGMEVADFGGDKDCEYNNIRGVGVDQIVTVKGSADKSFTSKTAFSPPERVTIDGVYGSCSENAIVGANSSAPVHDLTVTNINVESAVSNDAAVIFLARTSNGWDGLTIEGKVKATGTSSRAVFVNGDNSNNYHCDGLTVDLDVTASDHSGFKAINFSNIHGSIRAEDCGFAGTVLQVNGSTNASNANLEILSENNSDNGVYVLGDQTNGGTYVDGFFHGTAVGNGGVDVKFRMEVEDCRWEGQANTLDTTGVRTVINGLGYNSGDPTSTGDWYQNGEEGIQVRDTSNNNTYLYNNGTWSQIASA</sequence>
<dbReference type="SUPFAM" id="SSF51126">
    <property type="entry name" value="Pectin lyase-like"/>
    <property type="match status" value="1"/>
</dbReference>
<dbReference type="AlphaFoldDB" id="A0A1I0QYC8"/>
<keyword evidence="2" id="KW-1185">Reference proteome</keyword>
<proteinExistence type="predicted"/>
<evidence type="ECO:0000313" key="2">
    <source>
        <dbReference type="Proteomes" id="UP000183275"/>
    </source>
</evidence>
<dbReference type="InterPro" id="IPR012334">
    <property type="entry name" value="Pectin_lyas_fold"/>
</dbReference>
<dbReference type="Gene3D" id="2.160.20.10">
    <property type="entry name" value="Single-stranded right-handed beta-helix, Pectin lyase-like"/>
    <property type="match status" value="1"/>
</dbReference>